<accession>A0AC35TWA7</accession>
<protein>
    <submittedName>
        <fullName evidence="2">UBIQUITIN_CONJUGAT_2 domain-containing protein</fullName>
    </submittedName>
</protein>
<dbReference type="WBParaSite" id="RSKR_0000497900.1">
    <property type="protein sequence ID" value="RSKR_0000497900.1"/>
    <property type="gene ID" value="RSKR_0000497900"/>
</dbReference>
<name>A0AC35TWA7_9BILA</name>
<organism evidence="1 2">
    <name type="scientific">Rhabditophanes sp. KR3021</name>
    <dbReference type="NCBI Taxonomy" id="114890"/>
    <lineage>
        <taxon>Eukaryota</taxon>
        <taxon>Metazoa</taxon>
        <taxon>Ecdysozoa</taxon>
        <taxon>Nematoda</taxon>
        <taxon>Chromadorea</taxon>
        <taxon>Rhabditida</taxon>
        <taxon>Tylenchina</taxon>
        <taxon>Panagrolaimomorpha</taxon>
        <taxon>Strongyloidoidea</taxon>
        <taxon>Alloionematidae</taxon>
        <taxon>Rhabditophanes</taxon>
    </lineage>
</organism>
<proteinExistence type="predicted"/>
<sequence>MSAIDDGQDDQMESAAELGVEASVIDGDYKLPNSYVVKHHIDFEYSLVVRKPIDGMYIIPSATDPFLWFGILVVRCGVYTGGIFRFRFHIPKDFPNTTSVPKIQFELGLFHPNIHQKTSVVNLSRFFPDGFKPFRHRLYHALAFMQKIFFMLDVDVTGAENPEATILWETDKKQFRKVVNGTILHSRAIIYDPPNEKDANAIQFMPWNEEIYGPIRKLVLRPLKDRHTVKEKGPLRNQASLSAMILQQSLGNILSANIIKARTKKGYSWMNTETMRSLSDLAAD</sequence>
<evidence type="ECO:0000313" key="2">
    <source>
        <dbReference type="WBParaSite" id="RSKR_0000497900.1"/>
    </source>
</evidence>
<evidence type="ECO:0000313" key="1">
    <source>
        <dbReference type="Proteomes" id="UP000095286"/>
    </source>
</evidence>
<reference evidence="2" key="1">
    <citation type="submission" date="2016-11" db="UniProtKB">
        <authorList>
            <consortium name="WormBaseParasite"/>
        </authorList>
    </citation>
    <scope>IDENTIFICATION</scope>
    <source>
        <strain evidence="2">KR3021</strain>
    </source>
</reference>
<dbReference type="Proteomes" id="UP000095286">
    <property type="component" value="Unplaced"/>
</dbReference>